<protein>
    <submittedName>
        <fullName evidence="2">Uncharacterized protein</fullName>
    </submittedName>
</protein>
<evidence type="ECO:0000256" key="1">
    <source>
        <dbReference type="SAM" id="MobiDB-lite"/>
    </source>
</evidence>
<gene>
    <name evidence="2" type="ORF">BELL_2521g00010</name>
</gene>
<evidence type="ECO:0000313" key="2">
    <source>
        <dbReference type="EMBL" id="TGO44657.1"/>
    </source>
</evidence>
<comment type="caution">
    <text evidence="2">The sequence shown here is derived from an EMBL/GenBank/DDBJ whole genome shotgun (WGS) entry which is preliminary data.</text>
</comment>
<evidence type="ECO:0000313" key="3">
    <source>
        <dbReference type="Proteomes" id="UP000297229"/>
    </source>
</evidence>
<keyword evidence="3" id="KW-1185">Reference proteome</keyword>
<dbReference type="AlphaFoldDB" id="A0A4Z1HI02"/>
<name>A0A4Z1HI02_9HELO</name>
<organism evidence="2 3">
    <name type="scientific">Botrytis elliptica</name>
    <dbReference type="NCBI Taxonomy" id="278938"/>
    <lineage>
        <taxon>Eukaryota</taxon>
        <taxon>Fungi</taxon>
        <taxon>Dikarya</taxon>
        <taxon>Ascomycota</taxon>
        <taxon>Pezizomycotina</taxon>
        <taxon>Leotiomycetes</taxon>
        <taxon>Helotiales</taxon>
        <taxon>Sclerotiniaceae</taxon>
        <taxon>Botrytis</taxon>
    </lineage>
</organism>
<sequence length="183" mass="20607">MLPLADIGRPIEETSQKNTQPTEKFAIPLANAFTESGKLNIACVRSSLAVFSETQPIFVIANNKRTCNYRFKHNPCNIKPENCPPRVDVVVYTSRGESCSFRVRDIVNSREARPSIIISRLETLLYRGKPDFACVISQCSRECINAVMRSQSAPRFINALAATDDSELFRAPKQNKNHILYKV</sequence>
<feature type="region of interest" description="Disordered" evidence="1">
    <location>
        <begin position="1"/>
        <end position="20"/>
    </location>
</feature>
<dbReference type="EMBL" id="PQXM01002519">
    <property type="protein sequence ID" value="TGO44657.1"/>
    <property type="molecule type" value="Genomic_DNA"/>
</dbReference>
<reference evidence="2 3" key="1">
    <citation type="submission" date="2017-12" db="EMBL/GenBank/DDBJ databases">
        <title>Comparative genomics of Botrytis spp.</title>
        <authorList>
            <person name="Valero-Jimenez C.A."/>
            <person name="Tapia P."/>
            <person name="Veloso J."/>
            <person name="Silva-Moreno E."/>
            <person name="Staats M."/>
            <person name="Valdes J.H."/>
            <person name="Van Kan J.A.L."/>
        </authorList>
    </citation>
    <scope>NUCLEOTIDE SEQUENCE [LARGE SCALE GENOMIC DNA]</scope>
    <source>
        <strain evidence="2 3">Be9601</strain>
    </source>
</reference>
<proteinExistence type="predicted"/>
<dbReference type="Proteomes" id="UP000297229">
    <property type="component" value="Unassembled WGS sequence"/>
</dbReference>
<accession>A0A4Z1HI02</accession>